<evidence type="ECO:0000256" key="2">
    <source>
        <dbReference type="ARBA" id="ARBA00023125"/>
    </source>
</evidence>
<dbReference type="PANTHER" id="PTHR46796">
    <property type="entry name" value="HTH-TYPE TRANSCRIPTIONAL ACTIVATOR RHAS-RELATED"/>
    <property type="match status" value="1"/>
</dbReference>
<dbReference type="PANTHER" id="PTHR46796:SF6">
    <property type="entry name" value="ARAC SUBFAMILY"/>
    <property type="match status" value="1"/>
</dbReference>
<dbReference type="PROSITE" id="PS00041">
    <property type="entry name" value="HTH_ARAC_FAMILY_1"/>
    <property type="match status" value="1"/>
</dbReference>
<dbReference type="RefSeq" id="WP_177228834.1">
    <property type="nucleotide sequence ID" value="NZ_CBDQZW010000031.1"/>
</dbReference>
<dbReference type="InterPro" id="IPR018060">
    <property type="entry name" value="HTH_AraC"/>
</dbReference>
<gene>
    <name evidence="5" type="ORF">SAMN05421835_11556</name>
</gene>
<reference evidence="5 6" key="1">
    <citation type="submission" date="2016-10" db="EMBL/GenBank/DDBJ databases">
        <authorList>
            <person name="de Groot N.N."/>
        </authorList>
    </citation>
    <scope>NUCLEOTIDE SEQUENCE [LARGE SCALE GENOMIC DNA]</scope>
    <source>
        <strain evidence="5 6">DSM 44468</strain>
    </source>
</reference>
<name>A0A1I3XFW9_9PSEU</name>
<dbReference type="SMART" id="SM00342">
    <property type="entry name" value="HTH_ARAC"/>
    <property type="match status" value="1"/>
</dbReference>
<keyword evidence="3" id="KW-0804">Transcription</keyword>
<dbReference type="InterPro" id="IPR009057">
    <property type="entry name" value="Homeodomain-like_sf"/>
</dbReference>
<dbReference type="EMBL" id="FORP01000015">
    <property type="protein sequence ID" value="SFK17956.1"/>
    <property type="molecule type" value="Genomic_DNA"/>
</dbReference>
<keyword evidence="6" id="KW-1185">Reference proteome</keyword>
<dbReference type="Gene3D" id="1.10.10.60">
    <property type="entry name" value="Homeodomain-like"/>
    <property type="match status" value="1"/>
</dbReference>
<dbReference type="GO" id="GO:0003700">
    <property type="term" value="F:DNA-binding transcription factor activity"/>
    <property type="evidence" value="ECO:0007669"/>
    <property type="project" value="InterPro"/>
</dbReference>
<keyword evidence="2 5" id="KW-0238">DNA-binding</keyword>
<evidence type="ECO:0000259" key="4">
    <source>
        <dbReference type="PROSITE" id="PS01124"/>
    </source>
</evidence>
<dbReference type="Pfam" id="PF14525">
    <property type="entry name" value="AraC_binding_2"/>
    <property type="match status" value="1"/>
</dbReference>
<dbReference type="Proteomes" id="UP000199025">
    <property type="component" value="Unassembled WGS sequence"/>
</dbReference>
<keyword evidence="1" id="KW-0805">Transcription regulation</keyword>
<organism evidence="5 6">
    <name type="scientific">Amycolatopsis sacchari</name>
    <dbReference type="NCBI Taxonomy" id="115433"/>
    <lineage>
        <taxon>Bacteria</taxon>
        <taxon>Bacillati</taxon>
        <taxon>Actinomycetota</taxon>
        <taxon>Actinomycetes</taxon>
        <taxon>Pseudonocardiales</taxon>
        <taxon>Pseudonocardiaceae</taxon>
        <taxon>Amycolatopsis</taxon>
    </lineage>
</organism>
<dbReference type="PROSITE" id="PS01124">
    <property type="entry name" value="HTH_ARAC_FAMILY_2"/>
    <property type="match status" value="1"/>
</dbReference>
<proteinExistence type="predicted"/>
<evidence type="ECO:0000313" key="6">
    <source>
        <dbReference type="Proteomes" id="UP000199025"/>
    </source>
</evidence>
<dbReference type="GO" id="GO:0043565">
    <property type="term" value="F:sequence-specific DNA binding"/>
    <property type="evidence" value="ECO:0007669"/>
    <property type="project" value="InterPro"/>
</dbReference>
<evidence type="ECO:0000256" key="3">
    <source>
        <dbReference type="ARBA" id="ARBA00023163"/>
    </source>
</evidence>
<dbReference type="InterPro" id="IPR050204">
    <property type="entry name" value="AraC_XylS_family_regulators"/>
</dbReference>
<dbReference type="SUPFAM" id="SSF46689">
    <property type="entry name" value="Homeodomain-like"/>
    <property type="match status" value="1"/>
</dbReference>
<sequence length="319" mass="34499">MSGAQPAGAADVWTTSAVADSRAFEYWRDLICDTFVQLSAAPTRPGRFAGRLVHADLGSFEMTTVHAGGQRVRRTRQLIARAGEEYLLASIQLAGRGRVEQDGRVAELNPGEMALYDSTRPYTLHFDDAFEQVVVQVPLTGMLAETGLRDARGVTAVKLGGTSPAGVVAQFFAGLARLQQADPLGAAALAGQGRGLMASALALSAGRAPRGNVLDRQRVSSFLRTAHTDPELSVDDVARAFAISRRTLYRLFEDTPGGVLALLRRIRVEHAKSLLRADPRRPLESVAHACGFAGERQFYRVFRQETGRTPGEWRGTAGR</sequence>
<dbReference type="AlphaFoldDB" id="A0A1I3XFW9"/>
<dbReference type="InterPro" id="IPR018062">
    <property type="entry name" value="HTH_AraC-typ_CS"/>
</dbReference>
<protein>
    <submittedName>
        <fullName evidence="5">AraC-type DNA-binding protein</fullName>
    </submittedName>
</protein>
<dbReference type="Pfam" id="PF12833">
    <property type="entry name" value="HTH_18"/>
    <property type="match status" value="1"/>
</dbReference>
<accession>A0A1I3XFW9</accession>
<feature type="domain" description="HTH araC/xylS-type" evidence="4">
    <location>
        <begin position="217"/>
        <end position="316"/>
    </location>
</feature>
<dbReference type="STRING" id="115433.SAMN05421835_11556"/>
<evidence type="ECO:0000313" key="5">
    <source>
        <dbReference type="EMBL" id="SFK17956.1"/>
    </source>
</evidence>
<evidence type="ECO:0000256" key="1">
    <source>
        <dbReference type="ARBA" id="ARBA00023015"/>
    </source>
</evidence>
<dbReference type="InterPro" id="IPR035418">
    <property type="entry name" value="AraC-bd_2"/>
</dbReference>